<name>A0ABQ6H649_9GAMM</name>
<dbReference type="Gene3D" id="3.40.50.300">
    <property type="entry name" value="P-loop containing nucleotide triphosphate hydrolases"/>
    <property type="match status" value="1"/>
</dbReference>
<reference evidence="3 4" key="1">
    <citation type="submission" date="2023-03" db="EMBL/GenBank/DDBJ databases">
        <title>Draft genome sequence of Thalassotalea eurytherma JCM 18482T.</title>
        <authorList>
            <person name="Sawabe T."/>
        </authorList>
    </citation>
    <scope>NUCLEOTIDE SEQUENCE [LARGE SCALE GENOMIC DNA]</scope>
    <source>
        <strain evidence="3 4">JCM 18482</strain>
    </source>
</reference>
<feature type="domain" description="AAA+ ATPase" evidence="2">
    <location>
        <begin position="42"/>
        <end position="182"/>
    </location>
</feature>
<keyword evidence="1" id="KW-0472">Membrane</keyword>
<evidence type="ECO:0000313" key="3">
    <source>
        <dbReference type="EMBL" id="GLX82954.1"/>
    </source>
</evidence>
<dbReference type="InterPro" id="IPR049945">
    <property type="entry name" value="AAA_22"/>
</dbReference>
<dbReference type="CDD" id="cd00009">
    <property type="entry name" value="AAA"/>
    <property type="match status" value="1"/>
</dbReference>
<keyword evidence="1" id="KW-1133">Transmembrane helix</keyword>
<dbReference type="PANTHER" id="PTHR35894">
    <property type="entry name" value="GENERAL SECRETION PATHWAY PROTEIN A-RELATED"/>
    <property type="match status" value="1"/>
</dbReference>
<evidence type="ECO:0000313" key="4">
    <source>
        <dbReference type="Proteomes" id="UP001157133"/>
    </source>
</evidence>
<evidence type="ECO:0000256" key="1">
    <source>
        <dbReference type="SAM" id="Phobius"/>
    </source>
</evidence>
<organism evidence="3 4">
    <name type="scientific">Thalassotalea eurytherma</name>
    <dbReference type="NCBI Taxonomy" id="1144278"/>
    <lineage>
        <taxon>Bacteria</taxon>
        <taxon>Pseudomonadati</taxon>
        <taxon>Pseudomonadota</taxon>
        <taxon>Gammaproteobacteria</taxon>
        <taxon>Alteromonadales</taxon>
        <taxon>Colwelliaceae</taxon>
        <taxon>Thalassotalea</taxon>
    </lineage>
</organism>
<dbReference type="PANTHER" id="PTHR35894:SF7">
    <property type="entry name" value="GENERAL SECRETION PATHWAY PROTEIN A-RELATED"/>
    <property type="match status" value="1"/>
</dbReference>
<keyword evidence="4" id="KW-1185">Reference proteome</keyword>
<keyword evidence="1" id="KW-0812">Transmembrane</keyword>
<protein>
    <submittedName>
        <fullName evidence="3">MSHA biogenesis protein MshM</fullName>
    </submittedName>
</protein>
<proteinExistence type="predicted"/>
<dbReference type="InterPro" id="IPR052026">
    <property type="entry name" value="ExeA_AAA_ATPase_DNA-bind"/>
</dbReference>
<dbReference type="EMBL" id="BSSU01000011">
    <property type="protein sequence ID" value="GLX82954.1"/>
    <property type="molecule type" value="Genomic_DNA"/>
</dbReference>
<feature type="transmembrane region" description="Helical" evidence="1">
    <location>
        <begin position="277"/>
        <end position="298"/>
    </location>
</feature>
<dbReference type="SMART" id="SM00382">
    <property type="entry name" value="AAA"/>
    <property type="match status" value="1"/>
</dbReference>
<dbReference type="SUPFAM" id="SSF52540">
    <property type="entry name" value="P-loop containing nucleoside triphosphate hydrolases"/>
    <property type="match status" value="1"/>
</dbReference>
<gene>
    <name evidence="3" type="primary">mshM</name>
    <name evidence="3" type="ORF">theurythT_24060</name>
</gene>
<dbReference type="InterPro" id="IPR003593">
    <property type="entry name" value="AAA+_ATPase"/>
</dbReference>
<accession>A0ABQ6H649</accession>
<evidence type="ECO:0000259" key="2">
    <source>
        <dbReference type="SMART" id="SM00382"/>
    </source>
</evidence>
<dbReference type="Pfam" id="PF13401">
    <property type="entry name" value="AAA_22"/>
    <property type="match status" value="1"/>
</dbReference>
<dbReference type="InterPro" id="IPR027417">
    <property type="entry name" value="P-loop_NTPase"/>
</dbReference>
<dbReference type="Proteomes" id="UP001157133">
    <property type="component" value="Unassembled WGS sequence"/>
</dbReference>
<comment type="caution">
    <text evidence="3">The sequence shown here is derived from an EMBL/GenBank/DDBJ whole genome shotgun (WGS) entry which is preliminary data.</text>
</comment>
<sequence>MYLYHFGLTQLPFTLTPNTSFYLGLKPHTEAFAVLLTALKTGEGFIKVVGEVGTGKTLLCRKLLNEIPEHFVTAYIPNPYLNPDELRRAVASELGVKQAQRMSSQLLNQRIQERLLALHQKGHSVVLILDEAQALPEESLEALRLFTNLETESRKLLQVVLFAQPELDQRLATQQFRQLRQRITFSYQLRPMTSLEVEQYVQHRMQIAGYKGEQLFTRSLCKKLTKASKGIPRLVNVLCHKMLMLAYGEGRHQLSAKHLVLAAKDTEDAHVSGWQKLGVYLSAALILLTTTLISWQFLGEV</sequence>
<dbReference type="RefSeq" id="WP_284208343.1">
    <property type="nucleotide sequence ID" value="NZ_BSSU01000011.1"/>
</dbReference>